<evidence type="ECO:0000256" key="3">
    <source>
        <dbReference type="RuleBase" id="RU368010"/>
    </source>
</evidence>
<name>A0A158Q9H2_ENTVE</name>
<keyword evidence="3" id="KW-0333">Golgi apparatus</keyword>
<dbReference type="Pfam" id="PF08700">
    <property type="entry name" value="VPS51_Exo84_N"/>
    <property type="match status" value="1"/>
</dbReference>
<reference evidence="4 5" key="2">
    <citation type="submission" date="2018-10" db="EMBL/GenBank/DDBJ databases">
        <authorList>
            <consortium name="Pathogen Informatics"/>
        </authorList>
    </citation>
    <scope>NUCLEOTIDE SEQUENCE [LARGE SCALE GENOMIC DNA]</scope>
</reference>
<proteinExistence type="inferred from homology"/>
<comment type="subcellular location">
    <subcellularLocation>
        <location evidence="3">Golgi apparatus</location>
        <location evidence="3">trans-Golgi network</location>
    </subcellularLocation>
</comment>
<comment type="subunit">
    <text evidence="3">Component of the Golgi-associated retrograde protein (GARP) complex.</text>
</comment>
<evidence type="ECO:0000313" key="5">
    <source>
        <dbReference type="Proteomes" id="UP000274131"/>
    </source>
</evidence>
<dbReference type="OrthoDB" id="203678at2759"/>
<dbReference type="GO" id="GO:0007041">
    <property type="term" value="P:lysosomal transport"/>
    <property type="evidence" value="ECO:0007669"/>
    <property type="project" value="TreeGrafter"/>
</dbReference>
<dbReference type="GO" id="GO:0016020">
    <property type="term" value="C:membrane"/>
    <property type="evidence" value="ECO:0007669"/>
    <property type="project" value="TreeGrafter"/>
</dbReference>
<comment type="similarity">
    <text evidence="1 3">Belongs to the VPS51 family.</text>
</comment>
<organism evidence="6">
    <name type="scientific">Enterobius vermicularis</name>
    <name type="common">Human pinworm</name>
    <dbReference type="NCBI Taxonomy" id="51028"/>
    <lineage>
        <taxon>Eukaryota</taxon>
        <taxon>Metazoa</taxon>
        <taxon>Ecdysozoa</taxon>
        <taxon>Nematoda</taxon>
        <taxon>Chromadorea</taxon>
        <taxon>Rhabditida</taxon>
        <taxon>Spirurina</taxon>
        <taxon>Oxyuridomorpha</taxon>
        <taxon>Oxyuroidea</taxon>
        <taxon>Oxyuridae</taxon>
        <taxon>Enterobius</taxon>
    </lineage>
</organism>
<dbReference type="GO" id="GO:0042147">
    <property type="term" value="P:retrograde transport, endosome to Golgi"/>
    <property type="evidence" value="ECO:0007669"/>
    <property type="project" value="UniProtKB-UniRule"/>
</dbReference>
<dbReference type="EMBL" id="UXUI01007263">
    <property type="protein sequence ID" value="VDD86621.1"/>
    <property type="molecule type" value="Genomic_DNA"/>
</dbReference>
<evidence type="ECO:0000313" key="4">
    <source>
        <dbReference type="EMBL" id="VDD86621.1"/>
    </source>
</evidence>
<evidence type="ECO:0000313" key="6">
    <source>
        <dbReference type="WBParaSite" id="EVEC_0000205601-mRNA-1"/>
    </source>
</evidence>
<reference evidence="6" key="1">
    <citation type="submission" date="2016-04" db="UniProtKB">
        <authorList>
            <consortium name="WormBaseParasite"/>
        </authorList>
    </citation>
    <scope>IDENTIFICATION</scope>
</reference>
<dbReference type="GO" id="GO:0005829">
    <property type="term" value="C:cytosol"/>
    <property type="evidence" value="ECO:0007669"/>
    <property type="project" value="GOC"/>
</dbReference>
<evidence type="ECO:0000256" key="2">
    <source>
        <dbReference type="ARBA" id="ARBA00016122"/>
    </source>
</evidence>
<dbReference type="GO" id="GO:0032456">
    <property type="term" value="P:endocytic recycling"/>
    <property type="evidence" value="ECO:0007669"/>
    <property type="project" value="TreeGrafter"/>
</dbReference>
<evidence type="ECO:0000256" key="1">
    <source>
        <dbReference type="ARBA" id="ARBA00006080"/>
    </source>
</evidence>
<dbReference type="GO" id="GO:0000938">
    <property type="term" value="C:GARP complex"/>
    <property type="evidence" value="ECO:0007669"/>
    <property type="project" value="UniProtKB-UniRule"/>
</dbReference>
<accession>A0A158Q9H2</accession>
<keyword evidence="3" id="KW-0813">Transport</keyword>
<dbReference type="PANTHER" id="PTHR15954">
    <property type="entry name" value="VACUOLAR PROTEIN SORTING-ASSOCIATED PROTEIN 51 HOMOLOG"/>
    <property type="match status" value="1"/>
</dbReference>
<dbReference type="InterPro" id="IPR014812">
    <property type="entry name" value="Vps51"/>
</dbReference>
<dbReference type="WBParaSite" id="EVEC_0000205601-mRNA-1">
    <property type="protein sequence ID" value="EVEC_0000205601-mRNA-1"/>
    <property type="gene ID" value="EVEC_0000205601"/>
</dbReference>
<comment type="function">
    <text evidence="3">Acts as component of the GARP complex that is involved in retrograde transport from early and late endosomes to the trans-Golgi network (TGN).</text>
</comment>
<dbReference type="PANTHER" id="PTHR15954:SF4">
    <property type="entry name" value="VACUOLAR PROTEIN SORTING-ASSOCIATED PROTEIN 51 HOMOLOG"/>
    <property type="match status" value="1"/>
</dbReference>
<dbReference type="AlphaFoldDB" id="A0A158Q9H2"/>
<keyword evidence="3" id="KW-0653">Protein transport</keyword>
<sequence>MRIVASRAEKIWKFFARKSEKEEFFAESFKTVNSQIGQANRFEFICKKEILNIGERPRSINVRLNEAYACRMYMHSVEFYTKLGSGSMTENEELERQKKYDIKNAAFDCEYYLSSLFKKKGLDELVQVEEDMVQNVRRLDSEMQQLVYENYNKFITATGTVKKMQNDFSEMGRCFMLFKEMESLSKNMKQISDLSRNLCSAFENRRAKISDLFETNRTLKSLQFMLGLPAKLQVMRNFWSNQLDVEFSSCNLVRLTEMALRQKSCTKELSNSLALLLRLGVPSSNVQSQFMEICARNLNEQIDTLSKLIECDKSSVRLCPHLLSSILHVVSSNQGGKDVLEFVDDSCSTFLADLSLVAALNKRLFPKHVSDEELIELFNGVMARFETCVRSRFLCEVDARECALVVRALDRFYRRLSSCNQLVSGVDYSPVNISMLNSVSRHEIILARERIVERVNAAISQVCSELAVAESSAQTKVLNLNDMVARLENVLIVQLKTALASLLLFTASDMTFSSLDPLLFSHRFGVEVHEALMVESLEQVCLLGSHLRERNAQGTSFSTNLYILLAQFFINIEARSLEYVFGLCQEQFRLVEEAQKGAESCLTSIDNVRFSFRNTAYNLLRHYVNRQGILISQPLVRSVEGKDWLSCSEPTAVRAAMKSFLEDLTSLDSLIKTFMNEGVKKERASEGPSLRSHTRRNPPNFDACSISSTLDKLWSERVDFCANVEFNRTSVLTALVNITMKSLLESVRLQTFSKFGLQQIQVDCSFLQQRLWRFISDDQGTVSFIDEIISSAMHRCIDAKLLKPITVSEICEKQ</sequence>
<dbReference type="Proteomes" id="UP000274131">
    <property type="component" value="Unassembled WGS sequence"/>
</dbReference>
<dbReference type="GO" id="GO:0048193">
    <property type="term" value="P:Golgi vesicle transport"/>
    <property type="evidence" value="ECO:0007669"/>
    <property type="project" value="TreeGrafter"/>
</dbReference>
<keyword evidence="3" id="KW-0445">Lipid transport</keyword>
<protein>
    <recommendedName>
        <fullName evidence="2 3">Vacuolar protein sorting-associated protein 51 homolog</fullName>
    </recommendedName>
</protein>
<dbReference type="STRING" id="51028.A0A158Q9H2"/>
<keyword evidence="5" id="KW-1185">Reference proteome</keyword>
<dbReference type="GO" id="GO:0006869">
    <property type="term" value="P:lipid transport"/>
    <property type="evidence" value="ECO:0007669"/>
    <property type="project" value="UniProtKB-UniRule"/>
</dbReference>
<gene>
    <name evidence="4" type="ORF">EVEC_LOCUS1764</name>
</gene>
<dbReference type="GO" id="GO:0015031">
    <property type="term" value="P:protein transport"/>
    <property type="evidence" value="ECO:0007669"/>
    <property type="project" value="UniProtKB-UniRule"/>
</dbReference>
<dbReference type="GO" id="GO:1990745">
    <property type="term" value="C:EARP complex"/>
    <property type="evidence" value="ECO:0007669"/>
    <property type="project" value="TreeGrafter"/>
</dbReference>
<dbReference type="GO" id="GO:0007030">
    <property type="term" value="P:Golgi organization"/>
    <property type="evidence" value="ECO:0007669"/>
    <property type="project" value="UniProtKB-UniRule"/>
</dbReference>